<dbReference type="EMBL" id="JARKIB010000006">
    <property type="protein sequence ID" value="KAJ7779027.1"/>
    <property type="molecule type" value="Genomic_DNA"/>
</dbReference>
<gene>
    <name evidence="1" type="ORF">B0H16DRAFT_1500899</name>
</gene>
<organism evidence="1 2">
    <name type="scientific">Mycena metata</name>
    <dbReference type="NCBI Taxonomy" id="1033252"/>
    <lineage>
        <taxon>Eukaryota</taxon>
        <taxon>Fungi</taxon>
        <taxon>Dikarya</taxon>
        <taxon>Basidiomycota</taxon>
        <taxon>Agaricomycotina</taxon>
        <taxon>Agaricomycetes</taxon>
        <taxon>Agaricomycetidae</taxon>
        <taxon>Agaricales</taxon>
        <taxon>Marasmiineae</taxon>
        <taxon>Mycenaceae</taxon>
        <taxon>Mycena</taxon>
    </lineage>
</organism>
<evidence type="ECO:0000313" key="1">
    <source>
        <dbReference type="EMBL" id="KAJ7779027.1"/>
    </source>
</evidence>
<sequence length="150" mass="16561">MSVVHVNGSRATTVSFHPSARTSLSSRFFETLAVTHPTRQLVTTLVPGFGQYSILLECVVDPAIAFDIILGAQWAVHIREYVLGLGYRLNDTFNAWSFVSDSLHPLGAPDLRPSRLLPEHCTHILLPFFDRCSLPTSGWNSRTAPTTLPS</sequence>
<dbReference type="AlphaFoldDB" id="A0AAD7NX98"/>
<protein>
    <submittedName>
        <fullName evidence="1">Uncharacterized protein</fullName>
    </submittedName>
</protein>
<proteinExistence type="predicted"/>
<accession>A0AAD7NX98</accession>
<comment type="caution">
    <text evidence="1">The sequence shown here is derived from an EMBL/GenBank/DDBJ whole genome shotgun (WGS) entry which is preliminary data.</text>
</comment>
<keyword evidence="2" id="KW-1185">Reference proteome</keyword>
<evidence type="ECO:0000313" key="2">
    <source>
        <dbReference type="Proteomes" id="UP001215598"/>
    </source>
</evidence>
<name>A0AAD7NX98_9AGAR</name>
<dbReference type="Proteomes" id="UP001215598">
    <property type="component" value="Unassembled WGS sequence"/>
</dbReference>
<reference evidence="1" key="1">
    <citation type="submission" date="2023-03" db="EMBL/GenBank/DDBJ databases">
        <title>Massive genome expansion in bonnet fungi (Mycena s.s.) driven by repeated elements and novel gene families across ecological guilds.</title>
        <authorList>
            <consortium name="Lawrence Berkeley National Laboratory"/>
            <person name="Harder C.B."/>
            <person name="Miyauchi S."/>
            <person name="Viragh M."/>
            <person name="Kuo A."/>
            <person name="Thoen E."/>
            <person name="Andreopoulos B."/>
            <person name="Lu D."/>
            <person name="Skrede I."/>
            <person name="Drula E."/>
            <person name="Henrissat B."/>
            <person name="Morin E."/>
            <person name="Kohler A."/>
            <person name="Barry K."/>
            <person name="LaButti K."/>
            <person name="Morin E."/>
            <person name="Salamov A."/>
            <person name="Lipzen A."/>
            <person name="Mereny Z."/>
            <person name="Hegedus B."/>
            <person name="Baldrian P."/>
            <person name="Stursova M."/>
            <person name="Weitz H."/>
            <person name="Taylor A."/>
            <person name="Grigoriev I.V."/>
            <person name="Nagy L.G."/>
            <person name="Martin F."/>
            <person name="Kauserud H."/>
        </authorList>
    </citation>
    <scope>NUCLEOTIDE SEQUENCE</scope>
    <source>
        <strain evidence="1">CBHHK182m</strain>
    </source>
</reference>